<sequence length="233" mass="25445">MRNYFSTLFFALLIFNVGCSEDDNAPVKKTMSLKFEFASDKEGWTEGFADYPQGEESSYELSYTHANLPDELDTSQGSLKISGNNHSDDLFMYIKRKITGLTPNGSYQVKFNVEVASNAPSNAFGVGGAPGESVYLKAGATTGEITTTVDNSGHHRMTLDKGNQEEDGKDMVLIGNVANGTDKDQYVLISKSNKDAFPVTADSNGELWVVIGTDSGFESVTTLYYNKISILFE</sequence>
<evidence type="ECO:0000313" key="1">
    <source>
        <dbReference type="EMBL" id="MDN5214392.1"/>
    </source>
</evidence>
<organism evidence="1 2">
    <name type="scientific">Agaribacillus aureus</name>
    <dbReference type="NCBI Taxonomy" id="3051825"/>
    <lineage>
        <taxon>Bacteria</taxon>
        <taxon>Pseudomonadati</taxon>
        <taxon>Bacteroidota</taxon>
        <taxon>Cytophagia</taxon>
        <taxon>Cytophagales</taxon>
        <taxon>Splendidivirgaceae</taxon>
        <taxon>Agaribacillus</taxon>
    </lineage>
</organism>
<evidence type="ECO:0000313" key="2">
    <source>
        <dbReference type="Proteomes" id="UP001172083"/>
    </source>
</evidence>
<protein>
    <recommendedName>
        <fullName evidence="3">Lipoprotein</fullName>
    </recommendedName>
</protein>
<accession>A0ABT8L9G5</accession>
<comment type="caution">
    <text evidence="1">The sequence shown here is derived from an EMBL/GenBank/DDBJ whole genome shotgun (WGS) entry which is preliminary data.</text>
</comment>
<proteinExistence type="predicted"/>
<keyword evidence="2" id="KW-1185">Reference proteome</keyword>
<gene>
    <name evidence="1" type="ORF">QQ020_20095</name>
</gene>
<name>A0ABT8L9G5_9BACT</name>
<dbReference type="EMBL" id="JAUJEB010000004">
    <property type="protein sequence ID" value="MDN5214392.1"/>
    <property type="molecule type" value="Genomic_DNA"/>
</dbReference>
<reference evidence="1" key="1">
    <citation type="submission" date="2023-06" db="EMBL/GenBank/DDBJ databases">
        <title>Genomic of Agaribacillus aureum.</title>
        <authorList>
            <person name="Wang G."/>
        </authorList>
    </citation>
    <scope>NUCLEOTIDE SEQUENCE</scope>
    <source>
        <strain evidence="1">BMA12</strain>
    </source>
</reference>
<evidence type="ECO:0008006" key="3">
    <source>
        <dbReference type="Google" id="ProtNLM"/>
    </source>
</evidence>
<dbReference type="Proteomes" id="UP001172083">
    <property type="component" value="Unassembled WGS sequence"/>
</dbReference>
<dbReference type="RefSeq" id="WP_346759726.1">
    <property type="nucleotide sequence ID" value="NZ_JAUJEB010000004.1"/>
</dbReference>